<sequence>MSVLKLQLMEPVAVTAGVRVSSLTPSAMHCCKKADD</sequence>
<evidence type="ECO:0000313" key="2">
    <source>
        <dbReference type="Proteomes" id="UP001585080"/>
    </source>
</evidence>
<dbReference type="RefSeq" id="WP_376730227.1">
    <property type="nucleotide sequence ID" value="NZ_JAYMRP010000001.1"/>
</dbReference>
<dbReference type="EMBL" id="JAYMRP010000001">
    <property type="protein sequence ID" value="MFB8771144.1"/>
    <property type="molecule type" value="Genomic_DNA"/>
</dbReference>
<accession>A0ABV5E2S5</accession>
<proteinExistence type="predicted"/>
<gene>
    <name evidence="1" type="ORF">VSS16_00015</name>
</gene>
<protein>
    <submittedName>
        <fullName evidence="1">Class III lanthipeptide</fullName>
    </submittedName>
</protein>
<reference evidence="1 2" key="1">
    <citation type="submission" date="2024-01" db="EMBL/GenBank/DDBJ databases">
        <title>Genome mining of biosynthetic gene clusters to explore secondary metabolites of Streptomyces sp.</title>
        <authorList>
            <person name="Baig A."/>
            <person name="Ajitkumar Shintre N."/>
            <person name="Kumar H."/>
            <person name="Anbarasu A."/>
            <person name="Ramaiah S."/>
        </authorList>
    </citation>
    <scope>NUCLEOTIDE SEQUENCE [LARGE SCALE GENOMIC DNA]</scope>
    <source>
        <strain evidence="1 2">A57</strain>
    </source>
</reference>
<dbReference type="Proteomes" id="UP001585080">
    <property type="component" value="Unassembled WGS sequence"/>
</dbReference>
<evidence type="ECO:0000313" key="1">
    <source>
        <dbReference type="EMBL" id="MFB8771144.1"/>
    </source>
</evidence>
<keyword evidence="2" id="KW-1185">Reference proteome</keyword>
<name>A0ABV5E2S5_9ACTN</name>
<comment type="caution">
    <text evidence="1">The sequence shown here is derived from an EMBL/GenBank/DDBJ whole genome shotgun (WGS) entry which is preliminary data.</text>
</comment>
<dbReference type="NCBIfam" id="NF038160">
    <property type="entry name" value="lanthi_III_c"/>
    <property type="match status" value="1"/>
</dbReference>
<organism evidence="1 2">
    <name type="scientific">Streptomyces broussonetiae</name>
    <dbReference type="NCBI Taxonomy" id="2686304"/>
    <lineage>
        <taxon>Bacteria</taxon>
        <taxon>Bacillati</taxon>
        <taxon>Actinomycetota</taxon>
        <taxon>Actinomycetes</taxon>
        <taxon>Kitasatosporales</taxon>
        <taxon>Streptomycetaceae</taxon>
        <taxon>Streptomyces</taxon>
    </lineage>
</organism>